<feature type="chain" id="PRO_5020702719" description="PGRS family protein" evidence="2">
    <location>
        <begin position="24"/>
        <end position="516"/>
    </location>
</feature>
<feature type="region of interest" description="Disordered" evidence="1">
    <location>
        <begin position="243"/>
        <end position="307"/>
    </location>
</feature>
<feature type="region of interest" description="Disordered" evidence="1">
    <location>
        <begin position="402"/>
        <end position="432"/>
    </location>
</feature>
<feature type="compositionally biased region" description="Gly residues" evidence="1">
    <location>
        <begin position="406"/>
        <end position="432"/>
    </location>
</feature>
<name>A0A4P2QQC8_SORCE</name>
<dbReference type="Proteomes" id="UP000295497">
    <property type="component" value="Chromosome"/>
</dbReference>
<reference evidence="3 4" key="1">
    <citation type="submission" date="2015-09" db="EMBL/GenBank/DDBJ databases">
        <title>Sorangium comparison.</title>
        <authorList>
            <person name="Zaburannyi N."/>
            <person name="Bunk B."/>
            <person name="Overmann J."/>
            <person name="Mueller R."/>
        </authorList>
    </citation>
    <scope>NUCLEOTIDE SEQUENCE [LARGE SCALE GENOMIC DNA]</scope>
    <source>
        <strain evidence="3 4">So ce836</strain>
    </source>
</reference>
<feature type="compositionally biased region" description="Basic and acidic residues" evidence="1">
    <location>
        <begin position="274"/>
        <end position="283"/>
    </location>
</feature>
<dbReference type="SUPFAM" id="SSF51126">
    <property type="entry name" value="Pectin lyase-like"/>
    <property type="match status" value="1"/>
</dbReference>
<accession>A0A4P2QQC8</accession>
<gene>
    <name evidence="3" type="ORF">SOCE836_045410</name>
</gene>
<organism evidence="3 4">
    <name type="scientific">Sorangium cellulosum</name>
    <name type="common">Polyangium cellulosum</name>
    <dbReference type="NCBI Taxonomy" id="56"/>
    <lineage>
        <taxon>Bacteria</taxon>
        <taxon>Pseudomonadati</taxon>
        <taxon>Myxococcota</taxon>
        <taxon>Polyangia</taxon>
        <taxon>Polyangiales</taxon>
        <taxon>Polyangiaceae</taxon>
        <taxon>Sorangium</taxon>
    </lineage>
</organism>
<evidence type="ECO:0008006" key="5">
    <source>
        <dbReference type="Google" id="ProtNLM"/>
    </source>
</evidence>
<evidence type="ECO:0000313" key="3">
    <source>
        <dbReference type="EMBL" id="AUX32404.1"/>
    </source>
</evidence>
<feature type="signal peptide" evidence="2">
    <location>
        <begin position="1"/>
        <end position="23"/>
    </location>
</feature>
<sequence>MGIQFKADAFVLLGFISAAAATASGCNIGNGDYIQIPVDDGPSDDACVPSKAEGKIASSCGLWVSRTGHDGNAGTSGAPLKTLSKAIELAWSKGKRIYVCAEEFDEAVLVPSGHSIFGGLDCRDDWRWIGDKKKTTLTAPEGETPLKFHGGSGASTVVVEDLHVIARSILPAHTELAGRSSIAANTSGIPVDFTRCILEAGDGAPGKEGESFASDPAEAGQSGNFGNAACTSSAVLGGAPVFNTCGTPDDREDDSRSGSGGVGSVSSGSDGGDGDPRDAENGGRGESSSRACTPGDAGADGADGRPGAGAVGFGDVILDGYTGPLAGNGTPGKPGQGGGGGGGAKGGAGAMMCPFESTAGGAAGGSGGAGGCGGLGGNGGGAGGASIAVFAGSAPVHFNDVVLKTGRGGDGGDGSRGQEGGEGGQGGPGGILGEATGLNAACSGGAGGRGGRGGHGGGGLGGHSIAVAYAVRAPSLSNTTVEIGEAGLGGRGASARYNGQDGVAAEIYDIEQSFRQ</sequence>
<dbReference type="PROSITE" id="PS51257">
    <property type="entry name" value="PROKAR_LIPOPROTEIN"/>
    <property type="match status" value="1"/>
</dbReference>
<protein>
    <recommendedName>
        <fullName evidence="5">PGRS family protein</fullName>
    </recommendedName>
</protein>
<evidence type="ECO:0000256" key="2">
    <source>
        <dbReference type="SAM" id="SignalP"/>
    </source>
</evidence>
<dbReference type="RefSeq" id="WP_237245519.1">
    <property type="nucleotide sequence ID" value="NZ_CP012672.1"/>
</dbReference>
<evidence type="ECO:0000313" key="4">
    <source>
        <dbReference type="Proteomes" id="UP000295497"/>
    </source>
</evidence>
<dbReference type="EMBL" id="CP012672">
    <property type="protein sequence ID" value="AUX32404.1"/>
    <property type="molecule type" value="Genomic_DNA"/>
</dbReference>
<feature type="compositionally biased region" description="Gly residues" evidence="1">
    <location>
        <begin position="329"/>
        <end position="346"/>
    </location>
</feature>
<dbReference type="Gene3D" id="2.160.20.10">
    <property type="entry name" value="Single-stranded right-handed beta-helix, Pectin lyase-like"/>
    <property type="match status" value="1"/>
</dbReference>
<dbReference type="AlphaFoldDB" id="A0A4P2QQC8"/>
<proteinExistence type="predicted"/>
<evidence type="ECO:0000256" key="1">
    <source>
        <dbReference type="SAM" id="MobiDB-lite"/>
    </source>
</evidence>
<keyword evidence="2" id="KW-0732">Signal</keyword>
<feature type="region of interest" description="Disordered" evidence="1">
    <location>
        <begin position="324"/>
        <end position="346"/>
    </location>
</feature>
<dbReference type="InterPro" id="IPR012334">
    <property type="entry name" value="Pectin_lyas_fold"/>
</dbReference>
<dbReference type="InterPro" id="IPR011050">
    <property type="entry name" value="Pectin_lyase_fold/virulence"/>
</dbReference>